<dbReference type="PRINTS" id="PR00985">
    <property type="entry name" value="TRNASYNTHLEU"/>
</dbReference>
<name>A0A1F8DQ91_9BACT</name>
<dbReference type="GO" id="GO:0005829">
    <property type="term" value="C:cytosol"/>
    <property type="evidence" value="ECO:0007669"/>
    <property type="project" value="TreeGrafter"/>
</dbReference>
<dbReference type="InterPro" id="IPR002302">
    <property type="entry name" value="Leu-tRNA-ligase"/>
</dbReference>
<evidence type="ECO:0000256" key="7">
    <source>
        <dbReference type="ARBA" id="ARBA00047469"/>
    </source>
</evidence>
<dbReference type="GO" id="GO:0006429">
    <property type="term" value="P:leucyl-tRNA aminoacylation"/>
    <property type="evidence" value="ECO:0007669"/>
    <property type="project" value="UniProtKB-UniRule"/>
</dbReference>
<dbReference type="SUPFAM" id="SSF50677">
    <property type="entry name" value="ValRS/IleRS/LeuRS editing domain"/>
    <property type="match status" value="1"/>
</dbReference>
<keyword evidence="5 8" id="KW-0648">Protein biosynthesis</keyword>
<evidence type="ECO:0000256" key="3">
    <source>
        <dbReference type="ARBA" id="ARBA00022741"/>
    </source>
</evidence>
<keyword evidence="4 8" id="KW-0067">ATP-binding</keyword>
<feature type="domain" description="Aminoacyl-tRNA synthetase class Ia" evidence="10">
    <location>
        <begin position="386"/>
        <end position="581"/>
    </location>
</feature>
<evidence type="ECO:0000256" key="2">
    <source>
        <dbReference type="ARBA" id="ARBA00022598"/>
    </source>
</evidence>
<dbReference type="GO" id="GO:0005524">
    <property type="term" value="F:ATP binding"/>
    <property type="evidence" value="ECO:0007669"/>
    <property type="project" value="UniProtKB-UniRule"/>
</dbReference>
<evidence type="ECO:0000313" key="15">
    <source>
        <dbReference type="Proteomes" id="UP000178946"/>
    </source>
</evidence>
<dbReference type="Gene3D" id="1.10.730.10">
    <property type="entry name" value="Isoleucyl-tRNA Synthetase, Domain 1"/>
    <property type="match status" value="1"/>
</dbReference>
<dbReference type="GO" id="GO:0004823">
    <property type="term" value="F:leucine-tRNA ligase activity"/>
    <property type="evidence" value="ECO:0007669"/>
    <property type="project" value="UniProtKB-UniRule"/>
</dbReference>
<dbReference type="PANTHER" id="PTHR43740:SF2">
    <property type="entry name" value="LEUCINE--TRNA LIGASE, MITOCHONDRIAL"/>
    <property type="match status" value="1"/>
</dbReference>
<dbReference type="EMBL" id="MGIR01000008">
    <property type="protein sequence ID" value="OGM90784.1"/>
    <property type="molecule type" value="Genomic_DNA"/>
</dbReference>
<feature type="domain" description="Methionyl/Leucyl tRNA synthetase" evidence="12">
    <location>
        <begin position="40"/>
        <end position="186"/>
    </location>
</feature>
<sequence>MAPQKYDFRKIEKKWQNVWKKTEIYKTPDKARGKENLYTSVEFPYPSGNLHTGHWYAFSVPDIYARFKRMCGFNVLFPIGFDSFGLPAENAAIKRGINPRKWTYGNINFMRKQLCSMGASFDWSREVITSDPEYYKWTQWLFLQFFKKGLAYQAETAVNWCPTDKTVLANEQVVDNCCERCGSEIERRRMKQWLIKITDYAERLINDLEKLNWPEEIKEAQKNWIGRSEGAVIEFKIQNSKFKILAFTTRPDTIFGATYMVLAPENSLVKNLESRILNLEEVKRYVEKAGRKTELQRQEEAKDKTGVELKGVKAINPATKEEIPVWVADYVLGSVGTGAIMAVPAHDERDRQFAEKFNLPIVDKPLVGRDEIVKKVGGEKKTQYRLRDWVVSRQRYWGCPIPIVHCSKCGAVPVAEWDLPVKLPPIKDYKPTGDGRSPLAKAEKWVKTKCPKCKSSAERETDTLDTFVDSSWYYLAYLAKNKSRFQIPDSRFKTWMPMDLYSGGVEHTTMHLLYSRFFYKAMHDLGLIPKEVGNEPYAKRLNRGLILGLDGQKMSKSRGNVADPDQYVHELGADSVRMYLAFIGPYNEVGAYPWDPHGILGVHRFLQRVWKLIQNAKIKNQNDNSKLKNNNLERLLHKTIKKVGEDIENFKFNTAISALMILLNEFEKSHELGIKNYEVFLKLLAPFAPHMTEELWQETRNKKQETSIHLESWPKYNPKLIKEDTFTLVIQINGKTRDTVEAPADTTEEEVKKISLGREKVIKHIGFQEPRKIIYIPKRLINIVI</sequence>
<evidence type="ECO:0000256" key="8">
    <source>
        <dbReference type="HAMAP-Rule" id="MF_00049"/>
    </source>
</evidence>
<keyword evidence="6 8" id="KW-0030">Aminoacyl-tRNA synthetase</keyword>
<dbReference type="InterPro" id="IPR014729">
    <property type="entry name" value="Rossmann-like_a/b/a_fold"/>
</dbReference>
<reference evidence="14 15" key="1">
    <citation type="journal article" date="2016" name="Nat. Commun.">
        <title>Thousands of microbial genomes shed light on interconnected biogeochemical processes in an aquifer system.</title>
        <authorList>
            <person name="Anantharaman K."/>
            <person name="Brown C.T."/>
            <person name="Hug L.A."/>
            <person name="Sharon I."/>
            <person name="Castelle C.J."/>
            <person name="Probst A.J."/>
            <person name="Thomas B.C."/>
            <person name="Singh A."/>
            <person name="Wilkins M.J."/>
            <person name="Karaoz U."/>
            <person name="Brodie E.L."/>
            <person name="Williams K.H."/>
            <person name="Hubbard S.S."/>
            <person name="Banfield J.F."/>
        </authorList>
    </citation>
    <scope>NUCLEOTIDE SEQUENCE [LARGE SCALE GENOMIC DNA]</scope>
</reference>
<keyword evidence="3 8" id="KW-0547">Nucleotide-binding</keyword>
<evidence type="ECO:0000256" key="4">
    <source>
        <dbReference type="ARBA" id="ARBA00022840"/>
    </source>
</evidence>
<dbReference type="Pfam" id="PF08264">
    <property type="entry name" value="Anticodon_1"/>
    <property type="match status" value="1"/>
</dbReference>
<feature type="binding site" evidence="8">
    <location>
        <position position="556"/>
    </location>
    <ligand>
        <name>ATP</name>
        <dbReference type="ChEBI" id="CHEBI:30616"/>
    </ligand>
</feature>
<comment type="caution">
    <text evidence="8">Lacks conserved residue(s) required for the propagation of feature annotation.</text>
</comment>
<feature type="short sequence motif" description="'KMSKS' region" evidence="8">
    <location>
        <begin position="553"/>
        <end position="557"/>
    </location>
</feature>
<evidence type="ECO:0000259" key="10">
    <source>
        <dbReference type="Pfam" id="PF00133"/>
    </source>
</evidence>
<evidence type="ECO:0000313" key="14">
    <source>
        <dbReference type="EMBL" id="OGM90784.1"/>
    </source>
</evidence>
<keyword evidence="8" id="KW-0963">Cytoplasm</keyword>
<dbReference type="InterPro" id="IPR015413">
    <property type="entry name" value="Methionyl/Leucyl_tRNA_Synth"/>
</dbReference>
<keyword evidence="2 8" id="KW-0436">Ligase</keyword>
<dbReference type="STRING" id="1802557.A3A20_03155"/>
<evidence type="ECO:0000256" key="6">
    <source>
        <dbReference type="ARBA" id="ARBA00023146"/>
    </source>
</evidence>
<dbReference type="CDD" id="cd07958">
    <property type="entry name" value="Anticodon_Ia_Leu_BEm"/>
    <property type="match status" value="1"/>
</dbReference>
<feature type="domain" description="Leucyl-tRNA synthetase editing" evidence="13">
    <location>
        <begin position="222"/>
        <end position="362"/>
    </location>
</feature>
<comment type="caution">
    <text evidence="14">The sequence shown here is derived from an EMBL/GenBank/DDBJ whole genome shotgun (WGS) entry which is preliminary data.</text>
</comment>
<dbReference type="FunFam" id="1.10.730.10:FF:000002">
    <property type="entry name" value="Leucine--tRNA ligase"/>
    <property type="match status" value="1"/>
</dbReference>
<proteinExistence type="inferred from homology"/>
<dbReference type="Proteomes" id="UP000178946">
    <property type="component" value="Unassembled WGS sequence"/>
</dbReference>
<protein>
    <recommendedName>
        <fullName evidence="8">Leucine--tRNA ligase</fullName>
        <ecNumber evidence="8">6.1.1.4</ecNumber>
    </recommendedName>
    <alternativeName>
        <fullName evidence="8">Leucyl-tRNA synthetase</fullName>
        <shortName evidence="8">LeuRS</shortName>
    </alternativeName>
</protein>
<evidence type="ECO:0000256" key="1">
    <source>
        <dbReference type="ARBA" id="ARBA00005594"/>
    </source>
</evidence>
<dbReference type="SUPFAM" id="SSF52374">
    <property type="entry name" value="Nucleotidylyl transferase"/>
    <property type="match status" value="1"/>
</dbReference>
<dbReference type="InterPro" id="IPR002300">
    <property type="entry name" value="aa-tRNA-synth_Ia"/>
</dbReference>
<dbReference type="InterPro" id="IPR009080">
    <property type="entry name" value="tRNAsynth_Ia_anticodon-bd"/>
</dbReference>
<dbReference type="InterPro" id="IPR009008">
    <property type="entry name" value="Val/Leu/Ile-tRNA-synth_edit"/>
</dbReference>
<dbReference type="CDD" id="cd00812">
    <property type="entry name" value="LeuRS_core"/>
    <property type="match status" value="1"/>
</dbReference>
<dbReference type="Pfam" id="PF09334">
    <property type="entry name" value="tRNA-synt_1g"/>
    <property type="match status" value="1"/>
</dbReference>
<evidence type="ECO:0000256" key="5">
    <source>
        <dbReference type="ARBA" id="ARBA00022917"/>
    </source>
</evidence>
<dbReference type="InterPro" id="IPR025709">
    <property type="entry name" value="Leu_tRNA-synth_edit"/>
</dbReference>
<comment type="similarity">
    <text evidence="1 8 9">Belongs to the class-I aminoacyl-tRNA synthetase family.</text>
</comment>
<dbReference type="EC" id="6.1.1.4" evidence="8"/>
<comment type="subcellular location">
    <subcellularLocation>
        <location evidence="8">Cytoplasm</location>
    </subcellularLocation>
</comment>
<evidence type="ECO:0000259" key="13">
    <source>
        <dbReference type="Pfam" id="PF13603"/>
    </source>
</evidence>
<evidence type="ECO:0000259" key="12">
    <source>
        <dbReference type="Pfam" id="PF09334"/>
    </source>
</evidence>
<dbReference type="HAMAP" id="MF_00049_B">
    <property type="entry name" value="Leu_tRNA_synth_B"/>
    <property type="match status" value="1"/>
</dbReference>
<dbReference type="FunFam" id="3.40.50.620:FF:000003">
    <property type="entry name" value="Leucine--tRNA ligase"/>
    <property type="match status" value="1"/>
</dbReference>
<evidence type="ECO:0000259" key="11">
    <source>
        <dbReference type="Pfam" id="PF08264"/>
    </source>
</evidence>
<dbReference type="Gene3D" id="3.40.50.620">
    <property type="entry name" value="HUPs"/>
    <property type="match status" value="2"/>
</dbReference>
<feature type="domain" description="Methionyl/Valyl/Leucyl/Isoleucyl-tRNA synthetase anticodon-binding" evidence="11">
    <location>
        <begin position="632"/>
        <end position="749"/>
    </location>
</feature>
<dbReference type="SUPFAM" id="SSF47323">
    <property type="entry name" value="Anticodon-binding domain of a subclass of class I aminoacyl-tRNA synthetases"/>
    <property type="match status" value="1"/>
</dbReference>
<dbReference type="Pfam" id="PF13603">
    <property type="entry name" value="tRNA-synt_1_2"/>
    <property type="match status" value="1"/>
</dbReference>
<dbReference type="InterPro" id="IPR013155">
    <property type="entry name" value="M/V/L/I-tRNA-synth_anticd-bd"/>
</dbReference>
<dbReference type="Pfam" id="PF00133">
    <property type="entry name" value="tRNA-synt_1"/>
    <property type="match status" value="1"/>
</dbReference>
<dbReference type="GO" id="GO:0002161">
    <property type="term" value="F:aminoacyl-tRNA deacylase activity"/>
    <property type="evidence" value="ECO:0007669"/>
    <property type="project" value="InterPro"/>
</dbReference>
<accession>A0A1F8DQ91</accession>
<gene>
    <name evidence="8" type="primary">leuS</name>
    <name evidence="14" type="ORF">A3A20_03155</name>
</gene>
<dbReference type="PANTHER" id="PTHR43740">
    <property type="entry name" value="LEUCYL-TRNA SYNTHETASE"/>
    <property type="match status" value="1"/>
</dbReference>
<evidence type="ECO:0000256" key="9">
    <source>
        <dbReference type="RuleBase" id="RU363039"/>
    </source>
</evidence>
<organism evidence="14 15">
    <name type="scientific">Candidatus Wolfebacteria bacterium RIFCSPLOWO2_01_FULL_45_19</name>
    <dbReference type="NCBI Taxonomy" id="1802557"/>
    <lineage>
        <taxon>Bacteria</taxon>
        <taxon>Candidatus Wolfeibacteriota</taxon>
    </lineage>
</organism>
<comment type="catalytic activity">
    <reaction evidence="7 8">
        <text>tRNA(Leu) + L-leucine + ATP = L-leucyl-tRNA(Leu) + AMP + diphosphate</text>
        <dbReference type="Rhea" id="RHEA:11688"/>
        <dbReference type="Rhea" id="RHEA-COMP:9613"/>
        <dbReference type="Rhea" id="RHEA-COMP:9622"/>
        <dbReference type="ChEBI" id="CHEBI:30616"/>
        <dbReference type="ChEBI" id="CHEBI:33019"/>
        <dbReference type="ChEBI" id="CHEBI:57427"/>
        <dbReference type="ChEBI" id="CHEBI:78442"/>
        <dbReference type="ChEBI" id="CHEBI:78494"/>
        <dbReference type="ChEBI" id="CHEBI:456215"/>
        <dbReference type="EC" id="6.1.1.4"/>
    </reaction>
</comment>
<dbReference type="AlphaFoldDB" id="A0A1F8DQ91"/>
<dbReference type="Gene3D" id="3.90.740.10">
    <property type="entry name" value="Valyl/Leucyl/Isoleucyl-tRNA synthetase, editing domain"/>
    <property type="match status" value="1"/>
</dbReference>